<dbReference type="PANTHER" id="PTHR43252">
    <property type="entry name" value="TRANSCRIPTIONAL REGULATOR YQJI"/>
    <property type="match status" value="1"/>
</dbReference>
<dbReference type="SUPFAM" id="SSF46785">
    <property type="entry name" value="Winged helix' DNA-binding domain"/>
    <property type="match status" value="1"/>
</dbReference>
<proteinExistence type="predicted"/>
<protein>
    <recommendedName>
        <fullName evidence="2">Transcription regulator PadR N-terminal domain-containing protein</fullName>
    </recommendedName>
</protein>
<dbReference type="PANTHER" id="PTHR43252:SF2">
    <property type="entry name" value="TRANSCRIPTION REGULATOR, PADR-LIKE FAMILY"/>
    <property type="match status" value="1"/>
</dbReference>
<accession>A0A511J8S9</accession>
<reference evidence="3 4" key="1">
    <citation type="submission" date="2019-07" db="EMBL/GenBank/DDBJ databases">
        <title>Whole genome shotgun sequence of Cellulomonas composti NBRC 100758.</title>
        <authorList>
            <person name="Hosoyama A."/>
            <person name="Uohara A."/>
            <person name="Ohji S."/>
            <person name="Ichikawa N."/>
        </authorList>
    </citation>
    <scope>NUCLEOTIDE SEQUENCE [LARGE SCALE GENOMIC DNA]</scope>
    <source>
        <strain evidence="3 4">NBRC 100758</strain>
    </source>
</reference>
<dbReference type="InterPro" id="IPR036388">
    <property type="entry name" value="WH-like_DNA-bd_sf"/>
</dbReference>
<organism evidence="3 4">
    <name type="scientific">Cellulomonas composti</name>
    <dbReference type="NCBI Taxonomy" id="266130"/>
    <lineage>
        <taxon>Bacteria</taxon>
        <taxon>Bacillati</taxon>
        <taxon>Actinomycetota</taxon>
        <taxon>Actinomycetes</taxon>
        <taxon>Micrococcales</taxon>
        <taxon>Cellulomonadaceae</taxon>
        <taxon>Cellulomonas</taxon>
    </lineage>
</organism>
<dbReference type="RefSeq" id="WP_222593130.1">
    <property type="nucleotide sequence ID" value="NZ_BJWG01000002.1"/>
</dbReference>
<dbReference type="InterPro" id="IPR005149">
    <property type="entry name" value="Tscrpt_reg_PadR_N"/>
</dbReference>
<dbReference type="AlphaFoldDB" id="A0A511J8S9"/>
<evidence type="ECO:0000313" key="3">
    <source>
        <dbReference type="EMBL" id="GEL94109.1"/>
    </source>
</evidence>
<dbReference type="Gene3D" id="1.10.10.10">
    <property type="entry name" value="Winged helix-like DNA-binding domain superfamily/Winged helix DNA-binding domain"/>
    <property type="match status" value="1"/>
</dbReference>
<name>A0A511J8S9_9CELL</name>
<evidence type="ECO:0000259" key="2">
    <source>
        <dbReference type="Pfam" id="PF03551"/>
    </source>
</evidence>
<sequence>MRHPHEMPGGHEPSDDPQHEPFHERHHHGGRGRGYAAADATEAWDTMRRSHRGPGGPSGRGFGPQFGPPFGPGSHHGRGRRAGRGDTRAAILLLLADGPRHGYQLIQDIEQRTEGRWRPSPGAIYPALAMLEDEGLVDLRVEAGRKQARLTEAGAAYVAERSAELGDPWQAASERPEHPGRAMHEAVSTLAMAAEQVARTGSPTQVQRAAAVLEQARRDLYRLLAEPAEGPTDAPADGT</sequence>
<feature type="region of interest" description="Disordered" evidence="1">
    <location>
        <begin position="1"/>
        <end position="83"/>
    </location>
</feature>
<dbReference type="Proteomes" id="UP000321720">
    <property type="component" value="Unassembled WGS sequence"/>
</dbReference>
<evidence type="ECO:0000256" key="1">
    <source>
        <dbReference type="SAM" id="MobiDB-lite"/>
    </source>
</evidence>
<comment type="caution">
    <text evidence="3">The sequence shown here is derived from an EMBL/GenBank/DDBJ whole genome shotgun (WGS) entry which is preliminary data.</text>
</comment>
<feature type="domain" description="Transcription regulator PadR N-terminal" evidence="2">
    <location>
        <begin position="91"/>
        <end position="159"/>
    </location>
</feature>
<dbReference type="CDD" id="cd00090">
    <property type="entry name" value="HTH_ARSR"/>
    <property type="match status" value="1"/>
</dbReference>
<dbReference type="InterPro" id="IPR011991">
    <property type="entry name" value="ArsR-like_HTH"/>
</dbReference>
<evidence type="ECO:0000313" key="4">
    <source>
        <dbReference type="Proteomes" id="UP000321720"/>
    </source>
</evidence>
<feature type="compositionally biased region" description="Gly residues" evidence="1">
    <location>
        <begin position="53"/>
        <end position="64"/>
    </location>
</feature>
<feature type="compositionally biased region" description="Basic and acidic residues" evidence="1">
    <location>
        <begin position="1"/>
        <end position="23"/>
    </location>
</feature>
<dbReference type="EMBL" id="BJWG01000002">
    <property type="protein sequence ID" value="GEL94109.1"/>
    <property type="molecule type" value="Genomic_DNA"/>
</dbReference>
<gene>
    <name evidence="3" type="ORF">CCO02nite_07670</name>
</gene>
<dbReference type="Pfam" id="PF03551">
    <property type="entry name" value="PadR"/>
    <property type="match status" value="1"/>
</dbReference>
<keyword evidence="4" id="KW-1185">Reference proteome</keyword>
<dbReference type="InterPro" id="IPR036390">
    <property type="entry name" value="WH_DNA-bd_sf"/>
</dbReference>